<dbReference type="AlphaFoldDB" id="A0A1R3JVG9"/>
<dbReference type="EMBL" id="AWWV01006974">
    <property type="protein sequence ID" value="OMO98892.1"/>
    <property type="molecule type" value="Genomic_DNA"/>
</dbReference>
<accession>A0A1R3JVG9</accession>
<organism evidence="1 2">
    <name type="scientific">Corchorus capsularis</name>
    <name type="common">Jute</name>
    <dbReference type="NCBI Taxonomy" id="210143"/>
    <lineage>
        <taxon>Eukaryota</taxon>
        <taxon>Viridiplantae</taxon>
        <taxon>Streptophyta</taxon>
        <taxon>Embryophyta</taxon>
        <taxon>Tracheophyta</taxon>
        <taxon>Spermatophyta</taxon>
        <taxon>Magnoliopsida</taxon>
        <taxon>eudicotyledons</taxon>
        <taxon>Gunneridae</taxon>
        <taxon>Pentapetalae</taxon>
        <taxon>rosids</taxon>
        <taxon>malvids</taxon>
        <taxon>Malvales</taxon>
        <taxon>Malvaceae</taxon>
        <taxon>Grewioideae</taxon>
        <taxon>Apeibeae</taxon>
        <taxon>Corchorus</taxon>
    </lineage>
</organism>
<feature type="non-terminal residue" evidence="1">
    <location>
        <position position="20"/>
    </location>
</feature>
<protein>
    <submittedName>
        <fullName evidence="1">Uncharacterized protein</fullName>
    </submittedName>
</protein>
<keyword evidence="2" id="KW-1185">Reference proteome</keyword>
<gene>
    <name evidence="1" type="ORF">CCACVL1_04010</name>
</gene>
<evidence type="ECO:0000313" key="1">
    <source>
        <dbReference type="EMBL" id="OMO98892.1"/>
    </source>
</evidence>
<sequence length="20" mass="2169">MAPIDFPVSVSSCKCVERLS</sequence>
<proteinExistence type="predicted"/>
<evidence type="ECO:0000313" key="2">
    <source>
        <dbReference type="Proteomes" id="UP000188268"/>
    </source>
</evidence>
<dbReference type="Proteomes" id="UP000188268">
    <property type="component" value="Unassembled WGS sequence"/>
</dbReference>
<name>A0A1R3JVG9_COCAP</name>
<dbReference type="Gramene" id="OMO98892">
    <property type="protein sequence ID" value="OMO98892"/>
    <property type="gene ID" value="CCACVL1_04010"/>
</dbReference>
<reference evidence="1 2" key="1">
    <citation type="submission" date="2013-09" db="EMBL/GenBank/DDBJ databases">
        <title>Corchorus capsularis genome sequencing.</title>
        <authorList>
            <person name="Alam M."/>
            <person name="Haque M.S."/>
            <person name="Islam M.S."/>
            <person name="Emdad E.M."/>
            <person name="Islam M.M."/>
            <person name="Ahmed B."/>
            <person name="Halim A."/>
            <person name="Hossen Q.M.M."/>
            <person name="Hossain M.Z."/>
            <person name="Ahmed R."/>
            <person name="Khan M.M."/>
            <person name="Islam R."/>
            <person name="Rashid M.M."/>
            <person name="Khan S.A."/>
            <person name="Rahman M.S."/>
            <person name="Alam M."/>
        </authorList>
    </citation>
    <scope>NUCLEOTIDE SEQUENCE [LARGE SCALE GENOMIC DNA]</scope>
    <source>
        <strain evidence="2">cv. CVL-1</strain>
        <tissue evidence="1">Whole seedling</tissue>
    </source>
</reference>
<comment type="caution">
    <text evidence="1">The sequence shown here is derived from an EMBL/GenBank/DDBJ whole genome shotgun (WGS) entry which is preliminary data.</text>
</comment>